<keyword evidence="4" id="KW-0804">Transcription</keyword>
<dbReference type="InterPro" id="IPR050950">
    <property type="entry name" value="HTH-type_LysR_regulators"/>
</dbReference>
<dbReference type="Pfam" id="PF00126">
    <property type="entry name" value="HTH_1"/>
    <property type="match status" value="1"/>
</dbReference>
<dbReference type="InterPro" id="IPR036390">
    <property type="entry name" value="WH_DNA-bd_sf"/>
</dbReference>
<evidence type="ECO:0000259" key="5">
    <source>
        <dbReference type="PROSITE" id="PS50931"/>
    </source>
</evidence>
<evidence type="ECO:0000256" key="4">
    <source>
        <dbReference type="ARBA" id="ARBA00023163"/>
    </source>
</evidence>
<dbReference type="PANTHER" id="PTHR30419">
    <property type="entry name" value="HTH-TYPE TRANSCRIPTIONAL REGULATOR YBHD"/>
    <property type="match status" value="1"/>
</dbReference>
<evidence type="ECO:0000313" key="6">
    <source>
        <dbReference type="EMBL" id="QCI15619.1"/>
    </source>
</evidence>
<keyword evidence="2" id="KW-0805">Transcription regulation</keyword>
<evidence type="ECO:0000256" key="2">
    <source>
        <dbReference type="ARBA" id="ARBA00023015"/>
    </source>
</evidence>
<dbReference type="InterPro" id="IPR000847">
    <property type="entry name" value="LysR_HTH_N"/>
</dbReference>
<dbReference type="SUPFAM" id="SSF53850">
    <property type="entry name" value="Periplasmic binding protein-like II"/>
    <property type="match status" value="1"/>
</dbReference>
<proteinExistence type="inferred from homology"/>
<dbReference type="GO" id="GO:0003700">
    <property type="term" value="F:DNA-binding transcription factor activity"/>
    <property type="evidence" value="ECO:0007669"/>
    <property type="project" value="InterPro"/>
</dbReference>
<dbReference type="AlphaFoldDB" id="A0A177YCG6"/>
<dbReference type="Gene3D" id="1.10.10.10">
    <property type="entry name" value="Winged helix-like DNA-binding domain superfamily/Winged helix DNA-binding domain"/>
    <property type="match status" value="1"/>
</dbReference>
<dbReference type="Proteomes" id="UP000298551">
    <property type="component" value="Plasmid pPp1290"/>
</dbReference>
<dbReference type="SUPFAM" id="SSF46785">
    <property type="entry name" value="Winged helix' DNA-binding domain"/>
    <property type="match status" value="1"/>
</dbReference>
<dbReference type="OrthoDB" id="8839922at2"/>
<evidence type="ECO:0000256" key="3">
    <source>
        <dbReference type="ARBA" id="ARBA00023125"/>
    </source>
</evidence>
<dbReference type="InterPro" id="IPR036388">
    <property type="entry name" value="WH-like_DNA-bd_sf"/>
</dbReference>
<name>A0A177YCG6_PSEPU</name>
<dbReference type="InterPro" id="IPR005119">
    <property type="entry name" value="LysR_subst-bd"/>
</dbReference>
<dbReference type="PANTHER" id="PTHR30419:SF2">
    <property type="entry name" value="LYSR FAMILY TRANSCRIPTIONAL REGULATOR"/>
    <property type="match status" value="1"/>
</dbReference>
<dbReference type="PRINTS" id="PR00039">
    <property type="entry name" value="HTHLYSR"/>
</dbReference>
<protein>
    <submittedName>
        <fullName evidence="6">LysR family transcriptional regulator</fullName>
    </submittedName>
</protein>
<dbReference type="PROSITE" id="PS50931">
    <property type="entry name" value="HTH_LYSR"/>
    <property type="match status" value="1"/>
</dbReference>
<keyword evidence="6" id="KW-0614">Plasmid</keyword>
<dbReference type="GO" id="GO:0005829">
    <property type="term" value="C:cytosol"/>
    <property type="evidence" value="ECO:0007669"/>
    <property type="project" value="TreeGrafter"/>
</dbReference>
<dbReference type="GO" id="GO:0003677">
    <property type="term" value="F:DNA binding"/>
    <property type="evidence" value="ECO:0007669"/>
    <property type="project" value="UniProtKB-KW"/>
</dbReference>
<geneLocation type="plasmid" evidence="7">
    <name>ppp1290</name>
</geneLocation>
<dbReference type="Gene3D" id="3.40.190.290">
    <property type="match status" value="1"/>
</dbReference>
<evidence type="ECO:0000313" key="7">
    <source>
        <dbReference type="Proteomes" id="UP000298551"/>
    </source>
</evidence>
<keyword evidence="3" id="KW-0238">DNA-binding</keyword>
<gene>
    <name evidence="6" type="ORF">E6B08_30315</name>
</gene>
<evidence type="ECO:0000256" key="1">
    <source>
        <dbReference type="ARBA" id="ARBA00009437"/>
    </source>
</evidence>
<comment type="similarity">
    <text evidence="1">Belongs to the LysR transcriptional regulatory family.</text>
</comment>
<dbReference type="RefSeq" id="WP_009682457.1">
    <property type="nucleotide sequence ID" value="NZ_CP039372.1"/>
</dbReference>
<organism evidence="6 7">
    <name type="scientific">Pseudomonas putida</name>
    <name type="common">Arthrobacter siderocapsulatus</name>
    <dbReference type="NCBI Taxonomy" id="303"/>
    <lineage>
        <taxon>Bacteria</taxon>
        <taxon>Pseudomonadati</taxon>
        <taxon>Pseudomonadota</taxon>
        <taxon>Gammaproteobacteria</taxon>
        <taxon>Pseudomonadales</taxon>
        <taxon>Pseudomonadaceae</taxon>
        <taxon>Pseudomonas</taxon>
    </lineage>
</organism>
<feature type="domain" description="HTH lysR-type" evidence="5">
    <location>
        <begin position="14"/>
        <end position="64"/>
    </location>
</feature>
<dbReference type="EMBL" id="CP039372">
    <property type="protein sequence ID" value="QCI15619.1"/>
    <property type="molecule type" value="Genomic_DNA"/>
</dbReference>
<reference evidence="7" key="1">
    <citation type="submission" date="2019-04" db="EMBL/GenBank/DDBJ databases">
        <title>Genome sequence of Pseudomonas putida 1290, an auxin catabolizing strain.</title>
        <authorList>
            <person name="Laird T.S."/>
            <person name="Leveau J.H.J."/>
        </authorList>
    </citation>
    <scope>NUCLEOTIDE SEQUENCE [LARGE SCALE GENOMIC DNA]</scope>
    <source>
        <strain evidence="7">1290</strain>
        <plasmid evidence="7">ppp1290</plasmid>
    </source>
</reference>
<sequence>MARRLKFHSVAVTYFDMVRRCESIREAARRLNVASSAVNRQILKLEDDIGAPLFDRLNSGLRLTPAGELFARHIGVVLHDVERLRAEFDAMEGLRAGHVELVTVETLAVDLLPTVMEIMHQRYPRVTIGVSLCGADRIPDAIVEGAADLGLAFALPRHEELQQLALGHFRLGAIVPPGHALGARVQVSFGACADYDLILGKPELSTRHRLAALLKAANIPGKARIESGSLELAKQMVLRGRGIAFQTRFGIEAQMEAKLLKMLPLTDGGGIFCDLGLYKRAGRYIPTAVDAFARILADEILLRERQEAADYRTLG</sequence>
<accession>A0A177YCG6</accession>
<dbReference type="Pfam" id="PF03466">
    <property type="entry name" value="LysR_substrate"/>
    <property type="match status" value="1"/>
</dbReference>